<evidence type="ECO:0000313" key="9">
    <source>
        <dbReference type="EMBL" id="CAE0668822.1"/>
    </source>
</evidence>
<dbReference type="InterPro" id="IPR015947">
    <property type="entry name" value="PUA-like_sf"/>
</dbReference>
<organism evidence="9">
    <name type="scientific">Lotharella globosa</name>
    <dbReference type="NCBI Taxonomy" id="91324"/>
    <lineage>
        <taxon>Eukaryota</taxon>
        <taxon>Sar</taxon>
        <taxon>Rhizaria</taxon>
        <taxon>Cercozoa</taxon>
        <taxon>Chlorarachniophyceae</taxon>
        <taxon>Lotharella</taxon>
    </lineage>
</organism>
<dbReference type="Gene3D" id="3.40.1160.10">
    <property type="entry name" value="Acetylglutamate kinase-like"/>
    <property type="match status" value="2"/>
</dbReference>
<dbReference type="Pfam" id="PF00696">
    <property type="entry name" value="AA_kinase"/>
    <property type="match status" value="1"/>
</dbReference>
<dbReference type="GO" id="GO:0003723">
    <property type="term" value="F:RNA binding"/>
    <property type="evidence" value="ECO:0007669"/>
    <property type="project" value="InterPro"/>
</dbReference>
<dbReference type="InterPro" id="IPR005715">
    <property type="entry name" value="Glu_5kinase/COase_Synthase"/>
</dbReference>
<evidence type="ECO:0000256" key="1">
    <source>
        <dbReference type="ARBA" id="ARBA00022490"/>
    </source>
</evidence>
<dbReference type="EMBL" id="HBIV01028580">
    <property type="protein sequence ID" value="CAE0668822.1"/>
    <property type="molecule type" value="Transcribed_RNA"/>
</dbReference>
<evidence type="ECO:0000256" key="7">
    <source>
        <dbReference type="ARBA" id="ARBA00022840"/>
    </source>
</evidence>
<dbReference type="InterPro" id="IPR001057">
    <property type="entry name" value="Glu/AcGlu_kinase"/>
</dbReference>
<dbReference type="FunFam" id="3.40.1160.10:FF:000018">
    <property type="entry name" value="Glutamate 5-kinase"/>
    <property type="match status" value="1"/>
</dbReference>
<dbReference type="GO" id="GO:0005829">
    <property type="term" value="C:cytosol"/>
    <property type="evidence" value="ECO:0007669"/>
    <property type="project" value="TreeGrafter"/>
</dbReference>
<evidence type="ECO:0000256" key="6">
    <source>
        <dbReference type="ARBA" id="ARBA00022777"/>
    </source>
</evidence>
<keyword evidence="4" id="KW-0808">Transferase</keyword>
<dbReference type="GO" id="GO:0004349">
    <property type="term" value="F:glutamate 5-kinase activity"/>
    <property type="evidence" value="ECO:0007669"/>
    <property type="project" value="InterPro"/>
</dbReference>
<dbReference type="AlphaFoldDB" id="A0A7S4DTG6"/>
<evidence type="ECO:0000256" key="5">
    <source>
        <dbReference type="ARBA" id="ARBA00022741"/>
    </source>
</evidence>
<dbReference type="SUPFAM" id="SSF53633">
    <property type="entry name" value="Carbamate kinase-like"/>
    <property type="match status" value="1"/>
</dbReference>
<dbReference type="InterPro" id="IPR036393">
    <property type="entry name" value="AceGlu_kinase-like_sf"/>
</dbReference>
<keyword evidence="3" id="KW-0641">Proline biosynthesis</keyword>
<dbReference type="InterPro" id="IPR019797">
    <property type="entry name" value="Glutamate_5-kinase_CS"/>
</dbReference>
<keyword evidence="5" id="KW-0547">Nucleotide-binding</keyword>
<dbReference type="InterPro" id="IPR002478">
    <property type="entry name" value="PUA"/>
</dbReference>
<dbReference type="InterPro" id="IPR036974">
    <property type="entry name" value="PUA_sf"/>
</dbReference>
<dbReference type="InterPro" id="IPR001048">
    <property type="entry name" value="Asp/Glu/Uridylate_kinase"/>
</dbReference>
<sequence length="407" mass="43653">MSASDGKRTLPRERSMTDDTKPTIVIKVGTSSLVDASTGLPSLSKIAALVEVLCKLKRNDMNVALVSSGAVGFGCLALGLKERPEGVMVKQALAATGQAKLMELYGRMFNSLGESCAQVLLTYDNLGHRAQFLNAVNTFEALFKLGVVPVVNENDTVAVEELRFGDNDCLSAMVASMLKAERLIILTDVDGLYTSNPNKDPDAKRIPVVDNIDDLDVDTSSAGSALGTGGMATKITAAKLATASGVDMSIVSAKNPTIILEVMRGDNVGTLFKKRSLKVSKDRKRWIAGLPARQSIYLDDGAVRAIKEKKSLYAAGIIKINGKFPSNVAIGLADSKGVVFAQGITNYSSAELALLKGKQMQETFDCLGYHGSEHVMHRGNIVLLEFAGKKYLQQQEEDEDAKEKTES</sequence>
<evidence type="ECO:0000259" key="8">
    <source>
        <dbReference type="SMART" id="SM00359"/>
    </source>
</evidence>
<protein>
    <recommendedName>
        <fullName evidence="8">PUA domain-containing protein</fullName>
    </recommendedName>
</protein>
<evidence type="ECO:0000256" key="4">
    <source>
        <dbReference type="ARBA" id="ARBA00022679"/>
    </source>
</evidence>
<dbReference type="Gene3D" id="2.30.130.10">
    <property type="entry name" value="PUA domain"/>
    <property type="match status" value="1"/>
</dbReference>
<proteinExistence type="inferred from homology"/>
<dbReference type="HAMAP" id="MF_00456">
    <property type="entry name" value="ProB"/>
    <property type="match status" value="1"/>
</dbReference>
<name>A0A7S4DTG6_9EUKA</name>
<accession>A0A7S4DTG6</accession>
<feature type="domain" description="PUA" evidence="8">
    <location>
        <begin position="294"/>
        <end position="376"/>
    </location>
</feature>
<dbReference type="CDD" id="cd21157">
    <property type="entry name" value="PUA_G5K"/>
    <property type="match status" value="1"/>
</dbReference>
<keyword evidence="6" id="KW-0418">Kinase</keyword>
<dbReference type="SUPFAM" id="SSF88697">
    <property type="entry name" value="PUA domain-like"/>
    <property type="match status" value="1"/>
</dbReference>
<dbReference type="GO" id="GO:0008652">
    <property type="term" value="P:amino acid biosynthetic process"/>
    <property type="evidence" value="ECO:0007669"/>
    <property type="project" value="UniProtKB-KW"/>
</dbReference>
<evidence type="ECO:0000256" key="2">
    <source>
        <dbReference type="ARBA" id="ARBA00022605"/>
    </source>
</evidence>
<dbReference type="PROSITE" id="PS50890">
    <property type="entry name" value="PUA"/>
    <property type="match status" value="1"/>
</dbReference>
<dbReference type="CDD" id="cd04242">
    <property type="entry name" value="AAK_G5K_ProB"/>
    <property type="match status" value="1"/>
</dbReference>
<dbReference type="PROSITE" id="PS00902">
    <property type="entry name" value="GLUTAMATE_5_KINASE"/>
    <property type="match status" value="1"/>
</dbReference>
<evidence type="ECO:0000256" key="3">
    <source>
        <dbReference type="ARBA" id="ARBA00022650"/>
    </source>
</evidence>
<gene>
    <name evidence="9" type="ORF">LGLO00237_LOCUS20449</name>
</gene>
<dbReference type="PANTHER" id="PTHR43654">
    <property type="entry name" value="GLUTAMATE 5-KINASE"/>
    <property type="match status" value="1"/>
</dbReference>
<dbReference type="InterPro" id="IPR041739">
    <property type="entry name" value="G5K_ProB"/>
</dbReference>
<dbReference type="PRINTS" id="PR00474">
    <property type="entry name" value="GLU5KINASE"/>
</dbReference>
<dbReference type="SMART" id="SM00359">
    <property type="entry name" value="PUA"/>
    <property type="match status" value="1"/>
</dbReference>
<dbReference type="GO" id="GO:0005524">
    <property type="term" value="F:ATP binding"/>
    <property type="evidence" value="ECO:0007669"/>
    <property type="project" value="UniProtKB-KW"/>
</dbReference>
<keyword evidence="2" id="KW-0028">Amino-acid biosynthesis</keyword>
<dbReference type="NCBIfam" id="TIGR01027">
    <property type="entry name" value="proB"/>
    <property type="match status" value="1"/>
</dbReference>
<dbReference type="PANTHER" id="PTHR43654:SF3">
    <property type="entry name" value="GLUTAMATE 5-KINASE"/>
    <property type="match status" value="1"/>
</dbReference>
<dbReference type="Pfam" id="PF01472">
    <property type="entry name" value="PUA"/>
    <property type="match status" value="1"/>
</dbReference>
<keyword evidence="1" id="KW-0963">Cytoplasm</keyword>
<dbReference type="PIRSF" id="PIRSF000729">
    <property type="entry name" value="GK"/>
    <property type="match status" value="1"/>
</dbReference>
<keyword evidence="7" id="KW-0067">ATP-binding</keyword>
<reference evidence="9" key="1">
    <citation type="submission" date="2021-01" db="EMBL/GenBank/DDBJ databases">
        <authorList>
            <person name="Corre E."/>
            <person name="Pelletier E."/>
            <person name="Niang G."/>
            <person name="Scheremetjew M."/>
            <person name="Finn R."/>
            <person name="Kale V."/>
            <person name="Holt S."/>
            <person name="Cochrane G."/>
            <person name="Meng A."/>
            <person name="Brown T."/>
            <person name="Cohen L."/>
        </authorList>
    </citation>
    <scope>NUCLEOTIDE SEQUENCE</scope>
    <source>
        <strain evidence="9">CCCM811</strain>
    </source>
</reference>
<dbReference type="InterPro" id="IPR011529">
    <property type="entry name" value="Glu_5kinase"/>
</dbReference>